<keyword evidence="2" id="KW-1185">Reference proteome</keyword>
<organism evidence="1 2">
    <name type="scientific">Helianthus annuus</name>
    <name type="common">Common sunflower</name>
    <dbReference type="NCBI Taxonomy" id="4232"/>
    <lineage>
        <taxon>Eukaryota</taxon>
        <taxon>Viridiplantae</taxon>
        <taxon>Streptophyta</taxon>
        <taxon>Embryophyta</taxon>
        <taxon>Tracheophyta</taxon>
        <taxon>Spermatophyta</taxon>
        <taxon>Magnoliopsida</taxon>
        <taxon>eudicotyledons</taxon>
        <taxon>Gunneridae</taxon>
        <taxon>Pentapetalae</taxon>
        <taxon>asterids</taxon>
        <taxon>campanulids</taxon>
        <taxon>Asterales</taxon>
        <taxon>Asteraceae</taxon>
        <taxon>Asteroideae</taxon>
        <taxon>Heliantheae alliance</taxon>
        <taxon>Heliantheae</taxon>
        <taxon>Helianthus</taxon>
    </lineage>
</organism>
<dbReference type="Proteomes" id="UP000215914">
    <property type="component" value="Unassembled WGS sequence"/>
</dbReference>
<name>A0A9K3HBM9_HELAN</name>
<sequence length="94" mass="10272">MICICLDLWFLGDIQFGTEWNPKLGFLTSGLLFDLSYVLVSATLGCSGQTNQKSCGGSFLSASGLVVLENHRSDIIWCCLHPLHSVYRTSRAGT</sequence>
<dbReference type="Gramene" id="mRNA:HanXRQr2_Chr13g0603721">
    <property type="protein sequence ID" value="mRNA:HanXRQr2_Chr13g0603721"/>
    <property type="gene ID" value="HanXRQr2_Chr13g0603721"/>
</dbReference>
<gene>
    <name evidence="1" type="ORF">HanXRQr2_Chr13g0603721</name>
</gene>
<evidence type="ECO:0000313" key="1">
    <source>
        <dbReference type="EMBL" id="KAF5774702.1"/>
    </source>
</evidence>
<comment type="caution">
    <text evidence="1">The sequence shown here is derived from an EMBL/GenBank/DDBJ whole genome shotgun (WGS) entry which is preliminary data.</text>
</comment>
<evidence type="ECO:0000313" key="2">
    <source>
        <dbReference type="Proteomes" id="UP000215914"/>
    </source>
</evidence>
<proteinExistence type="predicted"/>
<dbReference type="EMBL" id="MNCJ02000328">
    <property type="protein sequence ID" value="KAF5774702.1"/>
    <property type="molecule type" value="Genomic_DNA"/>
</dbReference>
<reference evidence="1" key="2">
    <citation type="submission" date="2020-06" db="EMBL/GenBank/DDBJ databases">
        <title>Helianthus annuus Genome sequencing and assembly Release 2.</title>
        <authorList>
            <person name="Gouzy J."/>
            <person name="Langlade N."/>
            <person name="Munos S."/>
        </authorList>
    </citation>
    <scope>NUCLEOTIDE SEQUENCE</scope>
    <source>
        <tissue evidence="1">Leaves</tissue>
    </source>
</reference>
<dbReference type="AlphaFoldDB" id="A0A9K3HBM9"/>
<accession>A0A9K3HBM9</accession>
<protein>
    <submittedName>
        <fullName evidence="1">Uncharacterized protein</fullName>
    </submittedName>
</protein>
<reference evidence="1" key="1">
    <citation type="journal article" date="2017" name="Nature">
        <title>The sunflower genome provides insights into oil metabolism, flowering and Asterid evolution.</title>
        <authorList>
            <person name="Badouin H."/>
            <person name="Gouzy J."/>
            <person name="Grassa C.J."/>
            <person name="Murat F."/>
            <person name="Staton S.E."/>
            <person name="Cottret L."/>
            <person name="Lelandais-Briere C."/>
            <person name="Owens G.L."/>
            <person name="Carrere S."/>
            <person name="Mayjonade B."/>
            <person name="Legrand L."/>
            <person name="Gill N."/>
            <person name="Kane N.C."/>
            <person name="Bowers J.E."/>
            <person name="Hubner S."/>
            <person name="Bellec A."/>
            <person name="Berard A."/>
            <person name="Berges H."/>
            <person name="Blanchet N."/>
            <person name="Boniface M.C."/>
            <person name="Brunel D."/>
            <person name="Catrice O."/>
            <person name="Chaidir N."/>
            <person name="Claudel C."/>
            <person name="Donnadieu C."/>
            <person name="Faraut T."/>
            <person name="Fievet G."/>
            <person name="Helmstetter N."/>
            <person name="King M."/>
            <person name="Knapp S.J."/>
            <person name="Lai Z."/>
            <person name="Le Paslier M.C."/>
            <person name="Lippi Y."/>
            <person name="Lorenzon L."/>
            <person name="Mandel J.R."/>
            <person name="Marage G."/>
            <person name="Marchand G."/>
            <person name="Marquand E."/>
            <person name="Bret-Mestries E."/>
            <person name="Morien E."/>
            <person name="Nambeesan S."/>
            <person name="Nguyen T."/>
            <person name="Pegot-Espagnet P."/>
            <person name="Pouilly N."/>
            <person name="Raftis F."/>
            <person name="Sallet E."/>
            <person name="Schiex T."/>
            <person name="Thomas J."/>
            <person name="Vandecasteele C."/>
            <person name="Vares D."/>
            <person name="Vear F."/>
            <person name="Vautrin S."/>
            <person name="Crespi M."/>
            <person name="Mangin B."/>
            <person name="Burke J.M."/>
            <person name="Salse J."/>
            <person name="Munos S."/>
            <person name="Vincourt P."/>
            <person name="Rieseberg L.H."/>
            <person name="Langlade N.B."/>
        </authorList>
    </citation>
    <scope>NUCLEOTIDE SEQUENCE</scope>
    <source>
        <tissue evidence="1">Leaves</tissue>
    </source>
</reference>